<gene>
    <name evidence="8 9" type="primary">LOC113217413</name>
</gene>
<evidence type="ECO:0000313" key="7">
    <source>
        <dbReference type="Proteomes" id="UP000504606"/>
    </source>
</evidence>
<accession>A0A6J1TK18</accession>
<evidence type="ECO:0000256" key="4">
    <source>
        <dbReference type="SAM" id="Coils"/>
    </source>
</evidence>
<dbReference type="OrthoDB" id="5978115at2759"/>
<dbReference type="GO" id="GO:0005819">
    <property type="term" value="C:spindle"/>
    <property type="evidence" value="ECO:0007669"/>
    <property type="project" value="UniProtKB-SubCell"/>
</dbReference>
<name>A0A6J1TK18_FRAOC</name>
<evidence type="ECO:0000313" key="9">
    <source>
        <dbReference type="RefSeq" id="XP_052125507.1"/>
    </source>
</evidence>
<keyword evidence="7" id="KW-1185">Reference proteome</keyword>
<dbReference type="Proteomes" id="UP000504606">
    <property type="component" value="Unplaced"/>
</dbReference>
<dbReference type="InterPro" id="IPR057508">
    <property type="entry name" value="SHCBP-like_N"/>
</dbReference>
<dbReference type="Pfam" id="PF13229">
    <property type="entry name" value="Beta_helix"/>
    <property type="match status" value="1"/>
</dbReference>
<dbReference type="RefSeq" id="XP_052125507.1">
    <property type="nucleotide sequence ID" value="XM_052269547.1"/>
</dbReference>
<evidence type="ECO:0000259" key="5">
    <source>
        <dbReference type="Pfam" id="PF13229"/>
    </source>
</evidence>
<proteinExistence type="predicted"/>
<dbReference type="InterPro" id="IPR012334">
    <property type="entry name" value="Pectin_lyas_fold"/>
</dbReference>
<feature type="coiled-coil region" evidence="4">
    <location>
        <begin position="180"/>
        <end position="207"/>
    </location>
</feature>
<sequence>MADLIYNFNKTQEQRLEEFRDVLVSFSASDVVKAWICTLENFIEPTEWQALWKISRRICEELNIMFPKFVFVKVVNVNFEELTAFVEVEKVQDDITIPVRQEVPLVELYPTKHQDDPHLNVEYTANFIDRFRFFYNQLWRPWDVEDGDGGDWSTKYLESRLQLFYEMNNGVIPPKIADKMHQKKEQARSLYEKKQEIEEILRKMEVDLDSEDITSSVAEKTYELMQVHLQVNPLITELQLFENPSMRKLIIKKFMEEEETAGKNSTAIIVWQSGVVESFRKYLKICEDILDADTHTVCASSLECAFEKALSGNTIVLNEGVHHANLSLECNISIIGCGSRNAEIVAKKSNNFLFSARNASIKFCNLKLDANLVSNALQILKNSNVEMNNCTVTGEVSKGSRGIVVNSGASVLLDGCNFSGLHVAVCCLPGSRVRIRNSCFQNCSFGIEAYESTELQINMVSIKNCKEAGLFISQFSGTDGTGSIKLLSKFQKFDVSQLQLDQNTIDVKLKTLSSVMS</sequence>
<dbReference type="SUPFAM" id="SSF51126">
    <property type="entry name" value="Pectin lyase-like"/>
    <property type="match status" value="1"/>
</dbReference>
<evidence type="ECO:0000259" key="6">
    <source>
        <dbReference type="Pfam" id="PF23762"/>
    </source>
</evidence>
<evidence type="ECO:0000256" key="1">
    <source>
        <dbReference type="ARBA" id="ARBA00004186"/>
    </source>
</evidence>
<dbReference type="CTD" id="35298"/>
<reference evidence="8 9" key="1">
    <citation type="submission" date="2025-04" db="UniProtKB">
        <authorList>
            <consortium name="RefSeq"/>
        </authorList>
    </citation>
    <scope>IDENTIFICATION</scope>
    <source>
        <tissue evidence="8 9">Whole organism</tissue>
    </source>
</reference>
<dbReference type="GO" id="GO:0007112">
    <property type="term" value="P:male meiosis cytokinesis"/>
    <property type="evidence" value="ECO:0007669"/>
    <property type="project" value="TreeGrafter"/>
</dbReference>
<feature type="domain" description="Right handed beta helix" evidence="5">
    <location>
        <begin position="360"/>
        <end position="476"/>
    </location>
</feature>
<protein>
    <submittedName>
        <fullName evidence="8 9">Protein nessun dorma</fullName>
    </submittedName>
</protein>
<evidence type="ECO:0000256" key="3">
    <source>
        <dbReference type="ARBA" id="ARBA00023212"/>
    </source>
</evidence>
<feature type="domain" description="SHC SH2" evidence="6">
    <location>
        <begin position="14"/>
        <end position="247"/>
    </location>
</feature>
<keyword evidence="4" id="KW-0175">Coiled coil</keyword>
<dbReference type="PANTHER" id="PTHR14695">
    <property type="entry name" value="SHC SH2-DOMAIN BINDING PROTEIN 1-RELATED"/>
    <property type="match status" value="1"/>
</dbReference>
<dbReference type="GeneID" id="113217413"/>
<dbReference type="AlphaFoldDB" id="A0A6J1TK18"/>
<keyword evidence="3" id="KW-0206">Cytoskeleton</keyword>
<dbReference type="InterPro" id="IPR011050">
    <property type="entry name" value="Pectin_lyase_fold/virulence"/>
</dbReference>
<evidence type="ECO:0000313" key="8">
    <source>
        <dbReference type="RefSeq" id="XP_026293092.1"/>
    </source>
</evidence>
<dbReference type="PANTHER" id="PTHR14695:SF4">
    <property type="entry name" value="PROTEIN NESSUN DORMA"/>
    <property type="match status" value="1"/>
</dbReference>
<keyword evidence="2" id="KW-0963">Cytoplasm</keyword>
<comment type="subcellular location">
    <subcellularLocation>
        <location evidence="1">Cytoplasm</location>
        <location evidence="1">Cytoskeleton</location>
        <location evidence="1">Spindle</location>
    </subcellularLocation>
</comment>
<dbReference type="GO" id="GO:0007283">
    <property type="term" value="P:spermatogenesis"/>
    <property type="evidence" value="ECO:0007669"/>
    <property type="project" value="TreeGrafter"/>
</dbReference>
<dbReference type="InterPro" id="IPR039448">
    <property type="entry name" value="Beta_helix"/>
</dbReference>
<dbReference type="RefSeq" id="XP_026293092.1">
    <property type="nucleotide sequence ID" value="XM_026437307.2"/>
</dbReference>
<dbReference type="KEGG" id="foc:113217413"/>
<dbReference type="InterPro" id="IPR045140">
    <property type="entry name" value="SHCBP1-like"/>
</dbReference>
<organism evidence="7 8">
    <name type="scientific">Frankliniella occidentalis</name>
    <name type="common">Western flower thrips</name>
    <name type="synonym">Euthrips occidentalis</name>
    <dbReference type="NCBI Taxonomy" id="133901"/>
    <lineage>
        <taxon>Eukaryota</taxon>
        <taxon>Metazoa</taxon>
        <taxon>Ecdysozoa</taxon>
        <taxon>Arthropoda</taxon>
        <taxon>Hexapoda</taxon>
        <taxon>Insecta</taxon>
        <taxon>Pterygota</taxon>
        <taxon>Neoptera</taxon>
        <taxon>Paraneoptera</taxon>
        <taxon>Thysanoptera</taxon>
        <taxon>Terebrantia</taxon>
        <taxon>Thripoidea</taxon>
        <taxon>Thripidae</taxon>
        <taxon>Frankliniella</taxon>
    </lineage>
</organism>
<dbReference type="Gene3D" id="2.160.20.10">
    <property type="entry name" value="Single-stranded right-handed beta-helix, Pectin lyase-like"/>
    <property type="match status" value="1"/>
</dbReference>
<evidence type="ECO:0000256" key="2">
    <source>
        <dbReference type="ARBA" id="ARBA00022490"/>
    </source>
</evidence>
<dbReference type="Pfam" id="PF23762">
    <property type="entry name" value="SHCBP_N"/>
    <property type="match status" value="1"/>
</dbReference>